<dbReference type="RefSeq" id="WP_111479806.1">
    <property type="nucleotide sequence ID" value="NZ_QHKM01000007.1"/>
</dbReference>
<proteinExistence type="predicted"/>
<keyword evidence="2" id="KW-1185">Reference proteome</keyword>
<organism evidence="1 2">
    <name type="scientific">Hymenobacter edaphi</name>
    <dbReference type="NCBI Taxonomy" id="2211146"/>
    <lineage>
        <taxon>Bacteria</taxon>
        <taxon>Pseudomonadati</taxon>
        <taxon>Bacteroidota</taxon>
        <taxon>Cytophagia</taxon>
        <taxon>Cytophagales</taxon>
        <taxon>Hymenobacteraceae</taxon>
        <taxon>Hymenobacter</taxon>
    </lineage>
</organism>
<accession>A0A328BBN8</accession>
<evidence type="ECO:0000313" key="2">
    <source>
        <dbReference type="Proteomes" id="UP000248553"/>
    </source>
</evidence>
<evidence type="ECO:0000313" key="1">
    <source>
        <dbReference type="EMBL" id="RAK64085.1"/>
    </source>
</evidence>
<name>A0A328BBN8_9BACT</name>
<comment type="caution">
    <text evidence="1">The sequence shown here is derived from an EMBL/GenBank/DDBJ whole genome shotgun (WGS) entry which is preliminary data.</text>
</comment>
<sequence length="135" mass="14892">MDTVDYPRTLPWVGHLRCPHCQHPNEAWRSSGMSECFPHFYCSVCSNVVHREADKATVWDAATPELLAQVAATLPECPCGGRFVPGAGPKCAQCRQDTDLVADPVAYLHNPHMVVLDGACVFSDRRGPYRVRIVG</sequence>
<gene>
    <name evidence="1" type="ORF">DLM85_19285</name>
</gene>
<dbReference type="EMBL" id="QHKM01000007">
    <property type="protein sequence ID" value="RAK64085.1"/>
    <property type="molecule type" value="Genomic_DNA"/>
</dbReference>
<protein>
    <submittedName>
        <fullName evidence="1">Uncharacterized protein</fullName>
    </submittedName>
</protein>
<dbReference type="AlphaFoldDB" id="A0A328BBN8"/>
<dbReference type="Proteomes" id="UP000248553">
    <property type="component" value="Unassembled WGS sequence"/>
</dbReference>
<dbReference type="OrthoDB" id="8481314at2"/>
<reference evidence="2" key="1">
    <citation type="submission" date="2018-05" db="EMBL/GenBank/DDBJ databases">
        <authorList>
            <person name="Nie L."/>
        </authorList>
    </citation>
    <scope>NUCLEOTIDE SEQUENCE [LARGE SCALE GENOMIC DNA]</scope>
    <source>
        <strain evidence="2">NL</strain>
    </source>
</reference>